<sequence>MSTTYTLKRGSFSAVLREDDVTVDNLARIFKVTQSSVYLISNAGVSIFPTTSGYFSCLDLNGGSVFEVMGDEAVGPLPSPVPSPSYPNPGRPRFSFSRSATATNSARTVSPAVNVTSKVFQRTIFLGQLEGEKIVQEKALIIPFEETEACLSAMKLKVKEALAMGEDENIVLTDSQGNVLLDTPGIRGSSYWKQSSRRIFAMTEQVFVEMGKRKRRKLGQTSRHDDSGLCDIKDKIEELLLASEGLPAVSARLRELCKCSEGLTERQSDVLRTSFKCCVCRGVMDSPVLSRCCRSLIGCRQCIEAIVDEGQACIKCRSAVSRDSIVVVAGLSEVLSVIKALDEQYNSR</sequence>
<protein>
    <submittedName>
        <fullName evidence="2">Uncharacterized protein isoform X1</fullName>
    </submittedName>
</protein>
<accession>A0AC58JBP7</accession>
<proteinExistence type="predicted"/>
<evidence type="ECO:0000313" key="1">
    <source>
        <dbReference type="Proteomes" id="UP000000437"/>
    </source>
</evidence>
<gene>
    <name evidence="2" type="primary">LOC137491121</name>
</gene>
<dbReference type="RefSeq" id="XP_073803908.1">
    <property type="nucleotide sequence ID" value="XM_073947807.1"/>
</dbReference>
<name>A0AC58JBP7_DANRE</name>
<organism evidence="1 2">
    <name type="scientific">Danio rerio</name>
    <name type="common">Zebrafish</name>
    <name type="synonym">Brachydanio rerio</name>
    <dbReference type="NCBI Taxonomy" id="7955"/>
    <lineage>
        <taxon>Eukaryota</taxon>
        <taxon>Metazoa</taxon>
        <taxon>Chordata</taxon>
        <taxon>Craniata</taxon>
        <taxon>Vertebrata</taxon>
        <taxon>Euteleostomi</taxon>
        <taxon>Actinopterygii</taxon>
        <taxon>Neopterygii</taxon>
        <taxon>Teleostei</taxon>
        <taxon>Ostariophysi</taxon>
        <taxon>Cypriniformes</taxon>
        <taxon>Danionidae</taxon>
        <taxon>Danioninae</taxon>
        <taxon>Danio</taxon>
    </lineage>
</organism>
<reference evidence="2" key="1">
    <citation type="submission" date="2025-08" db="UniProtKB">
        <authorList>
            <consortium name="RefSeq"/>
        </authorList>
    </citation>
    <scope>IDENTIFICATION</scope>
    <source>
        <strain evidence="2">Tuebingen</strain>
        <tissue evidence="2">Fibroblasts and whole tissue</tissue>
    </source>
</reference>
<evidence type="ECO:0000313" key="2">
    <source>
        <dbReference type="RefSeq" id="XP_073803908.1"/>
    </source>
</evidence>
<keyword evidence="1" id="KW-1185">Reference proteome</keyword>
<dbReference type="Proteomes" id="UP000000437">
    <property type="component" value="Chromosome 4"/>
</dbReference>